<feature type="region of interest" description="Disordered" evidence="1">
    <location>
        <begin position="522"/>
        <end position="551"/>
    </location>
</feature>
<feature type="region of interest" description="Disordered" evidence="1">
    <location>
        <begin position="291"/>
        <end position="346"/>
    </location>
</feature>
<sequence>MTSSVRLRLSQGYPSAGAGTWDHHIRSPTHLLRARHILTDFTALHSVGGSSSISFQIFAFTYSLIDICLSKTHIRACQYKLTPEASSPSPPPRPQRPACGFSSNFTPTFSSYPLPPLSSNSHIMRTHTQTQEADSLSEFHWLFSDEQPVESLPLFFPRVLNFGQSSSQSLQGSSPFQPRPRFRREQSEEESSPAFREESSPIFRQEASPIFRAEASPILHEEASQIFRETSPIFHEVASPIFHPDSPSTYHPYGSAASPVYVPHESDRVFSLPSISTSRLAPLQPLEVTSASPRCHTFKRQTDTFQEDEQRPRKYSRLSEPRLTNDSDNTSRDASPVHTLPSTISPSIGYSQPKAAFDFVRFDHLMEIQSLRAQLAISESRNASAVAELAESRNRIDFLLNEVRRVISSGQERQITEKAQRIVRSTENNIPAFTRTSPVTTQLAGSLQGPSTASQATWCEALDPSNPYSYYFSEDVTSASDPQQATLPSPSQLPPVASFHEPTPSIDTGGFTAYLMARAPSGEYFPNQSTSLPTQSRRSHDPNGSQLAPDRSHARLDSYLSFYYTEPPFSTDPFQYLDQTYPLPTHPIS</sequence>
<feature type="region of interest" description="Disordered" evidence="1">
    <location>
        <begin position="165"/>
        <end position="199"/>
    </location>
</feature>
<evidence type="ECO:0000256" key="1">
    <source>
        <dbReference type="SAM" id="MobiDB-lite"/>
    </source>
</evidence>
<feature type="region of interest" description="Disordered" evidence="1">
    <location>
        <begin position="477"/>
        <end position="504"/>
    </location>
</feature>
<comment type="caution">
    <text evidence="2">The sequence shown here is derived from an EMBL/GenBank/DDBJ whole genome shotgun (WGS) entry which is preliminary data.</text>
</comment>
<name>A0A2N5VTJ4_9BASI</name>
<feature type="compositionally biased region" description="Low complexity" evidence="1">
    <location>
        <begin position="165"/>
        <end position="176"/>
    </location>
</feature>
<proteinExistence type="predicted"/>
<organism evidence="2 3">
    <name type="scientific">Puccinia coronata f. sp. avenae</name>
    <dbReference type="NCBI Taxonomy" id="200324"/>
    <lineage>
        <taxon>Eukaryota</taxon>
        <taxon>Fungi</taxon>
        <taxon>Dikarya</taxon>
        <taxon>Basidiomycota</taxon>
        <taxon>Pucciniomycotina</taxon>
        <taxon>Pucciniomycetes</taxon>
        <taxon>Pucciniales</taxon>
        <taxon>Pucciniaceae</taxon>
        <taxon>Puccinia</taxon>
    </lineage>
</organism>
<protein>
    <submittedName>
        <fullName evidence="2">Uncharacterized protein</fullName>
    </submittedName>
</protein>
<evidence type="ECO:0000313" key="3">
    <source>
        <dbReference type="Proteomes" id="UP000235388"/>
    </source>
</evidence>
<gene>
    <name evidence="2" type="ORF">PCANC_06151</name>
</gene>
<dbReference type="EMBL" id="PGCJ01000064">
    <property type="protein sequence ID" value="PLW53319.1"/>
    <property type="molecule type" value="Genomic_DNA"/>
</dbReference>
<reference evidence="2 3" key="1">
    <citation type="submission" date="2017-11" db="EMBL/GenBank/DDBJ databases">
        <title>De novo assembly and phasing of dikaryotic genomes from two isolates of Puccinia coronata f. sp. avenae, the causal agent of oat crown rust.</title>
        <authorList>
            <person name="Miller M.E."/>
            <person name="Zhang Y."/>
            <person name="Omidvar V."/>
            <person name="Sperschneider J."/>
            <person name="Schwessinger B."/>
            <person name="Raley C."/>
            <person name="Palmer J.M."/>
            <person name="Garnica D."/>
            <person name="Upadhyaya N."/>
            <person name="Rathjen J."/>
            <person name="Taylor J.M."/>
            <person name="Park R.F."/>
            <person name="Dodds P.N."/>
            <person name="Hirsch C.D."/>
            <person name="Kianian S.F."/>
            <person name="Figueroa M."/>
        </authorList>
    </citation>
    <scope>NUCLEOTIDE SEQUENCE [LARGE SCALE GENOMIC DNA]</scope>
    <source>
        <strain evidence="2">12NC29</strain>
    </source>
</reference>
<evidence type="ECO:0000313" key="2">
    <source>
        <dbReference type="EMBL" id="PLW53319.1"/>
    </source>
</evidence>
<feature type="compositionally biased region" description="Polar residues" evidence="1">
    <location>
        <begin position="477"/>
        <end position="490"/>
    </location>
</feature>
<feature type="compositionally biased region" description="Basic and acidic residues" evidence="1">
    <location>
        <begin position="308"/>
        <end position="331"/>
    </location>
</feature>
<feature type="compositionally biased region" description="Polar residues" evidence="1">
    <location>
        <begin position="526"/>
        <end position="546"/>
    </location>
</feature>
<dbReference type="OrthoDB" id="2499220at2759"/>
<accession>A0A2N5VTJ4</accession>
<dbReference type="Proteomes" id="UP000235388">
    <property type="component" value="Unassembled WGS sequence"/>
</dbReference>
<keyword evidence="3" id="KW-1185">Reference proteome</keyword>
<dbReference type="AlphaFoldDB" id="A0A2N5VTJ4"/>